<evidence type="ECO:0000313" key="2">
    <source>
        <dbReference type="EMBL" id="KAK7287394.1"/>
    </source>
</evidence>
<dbReference type="Proteomes" id="UP001372338">
    <property type="component" value="Unassembled WGS sequence"/>
</dbReference>
<sequence length="106" mass="11710">MIPKLQSPCFSGHSPQPNHSFDDRVGLGDGDSVEGLVRGGFEGRRERCEGLRKGEAKLQFSEMKELVRMRRTGEDTRSKGCEKVTGFGFLSSLCLGCCRRPSLTSQ</sequence>
<feature type="region of interest" description="Disordered" evidence="1">
    <location>
        <begin position="1"/>
        <end position="29"/>
    </location>
</feature>
<keyword evidence="3" id="KW-1185">Reference proteome</keyword>
<name>A0AAN9IXR3_CROPI</name>
<reference evidence="2 3" key="1">
    <citation type="submission" date="2024-01" db="EMBL/GenBank/DDBJ databases">
        <title>The genomes of 5 underutilized Papilionoideae crops provide insights into root nodulation and disease resistanc.</title>
        <authorList>
            <person name="Yuan L."/>
        </authorList>
    </citation>
    <scope>NUCLEOTIDE SEQUENCE [LARGE SCALE GENOMIC DNA]</scope>
    <source>
        <strain evidence="2">ZHUSHIDOU_FW_LH</strain>
        <tissue evidence="2">Leaf</tissue>
    </source>
</reference>
<dbReference type="EMBL" id="JAYWIO010000001">
    <property type="protein sequence ID" value="KAK7287394.1"/>
    <property type="molecule type" value="Genomic_DNA"/>
</dbReference>
<protein>
    <submittedName>
        <fullName evidence="2">Uncharacterized protein</fullName>
    </submittedName>
</protein>
<dbReference type="AlphaFoldDB" id="A0AAN9IXR3"/>
<gene>
    <name evidence="2" type="ORF">RIF29_00667</name>
</gene>
<proteinExistence type="predicted"/>
<organism evidence="2 3">
    <name type="scientific">Crotalaria pallida</name>
    <name type="common">Smooth rattlebox</name>
    <name type="synonym">Crotalaria striata</name>
    <dbReference type="NCBI Taxonomy" id="3830"/>
    <lineage>
        <taxon>Eukaryota</taxon>
        <taxon>Viridiplantae</taxon>
        <taxon>Streptophyta</taxon>
        <taxon>Embryophyta</taxon>
        <taxon>Tracheophyta</taxon>
        <taxon>Spermatophyta</taxon>
        <taxon>Magnoliopsida</taxon>
        <taxon>eudicotyledons</taxon>
        <taxon>Gunneridae</taxon>
        <taxon>Pentapetalae</taxon>
        <taxon>rosids</taxon>
        <taxon>fabids</taxon>
        <taxon>Fabales</taxon>
        <taxon>Fabaceae</taxon>
        <taxon>Papilionoideae</taxon>
        <taxon>50 kb inversion clade</taxon>
        <taxon>genistoids sensu lato</taxon>
        <taxon>core genistoids</taxon>
        <taxon>Crotalarieae</taxon>
        <taxon>Crotalaria</taxon>
    </lineage>
</organism>
<evidence type="ECO:0000313" key="3">
    <source>
        <dbReference type="Proteomes" id="UP001372338"/>
    </source>
</evidence>
<accession>A0AAN9IXR3</accession>
<comment type="caution">
    <text evidence="2">The sequence shown here is derived from an EMBL/GenBank/DDBJ whole genome shotgun (WGS) entry which is preliminary data.</text>
</comment>
<evidence type="ECO:0000256" key="1">
    <source>
        <dbReference type="SAM" id="MobiDB-lite"/>
    </source>
</evidence>